<keyword evidence="1" id="KW-1185">Reference proteome</keyword>
<evidence type="ECO:0000313" key="2">
    <source>
        <dbReference type="WBParaSite" id="nRc.2.0.1.t40295-RA"/>
    </source>
</evidence>
<dbReference type="AlphaFoldDB" id="A0A915KQE0"/>
<dbReference type="WBParaSite" id="nRc.2.0.1.t40295-RA">
    <property type="protein sequence ID" value="nRc.2.0.1.t40295-RA"/>
    <property type="gene ID" value="nRc.2.0.1.g40295"/>
</dbReference>
<name>A0A915KQE0_ROMCU</name>
<evidence type="ECO:0000313" key="1">
    <source>
        <dbReference type="Proteomes" id="UP000887565"/>
    </source>
</evidence>
<protein>
    <submittedName>
        <fullName evidence="2">Secreted protein</fullName>
    </submittedName>
</protein>
<dbReference type="Proteomes" id="UP000887565">
    <property type="component" value="Unplaced"/>
</dbReference>
<sequence length="103" mass="11851">MHSFPLATIFVVAVCTRKEEPWPVLSTALLRVSWASRLVSLAHETRDDSCKQKLLMESSTGFYYWGRGDEVHDSCKERLPMESGGGFYYSGRRQKTKLELFNE</sequence>
<proteinExistence type="predicted"/>
<accession>A0A915KQE0</accession>
<organism evidence="1 2">
    <name type="scientific">Romanomermis culicivorax</name>
    <name type="common">Nematode worm</name>
    <dbReference type="NCBI Taxonomy" id="13658"/>
    <lineage>
        <taxon>Eukaryota</taxon>
        <taxon>Metazoa</taxon>
        <taxon>Ecdysozoa</taxon>
        <taxon>Nematoda</taxon>
        <taxon>Enoplea</taxon>
        <taxon>Dorylaimia</taxon>
        <taxon>Mermithida</taxon>
        <taxon>Mermithoidea</taxon>
        <taxon>Mermithidae</taxon>
        <taxon>Romanomermis</taxon>
    </lineage>
</organism>
<reference evidence="2" key="1">
    <citation type="submission" date="2022-11" db="UniProtKB">
        <authorList>
            <consortium name="WormBaseParasite"/>
        </authorList>
    </citation>
    <scope>IDENTIFICATION</scope>
</reference>